<gene>
    <name evidence="1" type="ORF">QLQ12_28845</name>
</gene>
<accession>A0ABT6WSI5</accession>
<comment type="caution">
    <text evidence="1">The sequence shown here is derived from an EMBL/GenBank/DDBJ whole genome shotgun (WGS) entry which is preliminary data.</text>
</comment>
<proteinExistence type="predicted"/>
<organism evidence="1 2">
    <name type="scientific">Actinoplanes sandaracinus</name>
    <dbReference type="NCBI Taxonomy" id="3045177"/>
    <lineage>
        <taxon>Bacteria</taxon>
        <taxon>Bacillati</taxon>
        <taxon>Actinomycetota</taxon>
        <taxon>Actinomycetes</taxon>
        <taxon>Micromonosporales</taxon>
        <taxon>Micromonosporaceae</taxon>
        <taxon>Actinoplanes</taxon>
    </lineage>
</organism>
<dbReference type="Proteomes" id="UP001241758">
    <property type="component" value="Unassembled WGS sequence"/>
</dbReference>
<reference evidence="1 2" key="1">
    <citation type="submission" date="2023-05" db="EMBL/GenBank/DDBJ databases">
        <title>Actinoplanes sp. NEAU-A12 genome sequencing.</title>
        <authorList>
            <person name="Wang Z.-S."/>
        </authorList>
    </citation>
    <scope>NUCLEOTIDE SEQUENCE [LARGE SCALE GENOMIC DNA]</scope>
    <source>
        <strain evidence="1 2">NEAU-A12</strain>
    </source>
</reference>
<protein>
    <recommendedName>
        <fullName evidence="3">Transposase</fullName>
    </recommendedName>
</protein>
<evidence type="ECO:0000313" key="2">
    <source>
        <dbReference type="Proteomes" id="UP001241758"/>
    </source>
</evidence>
<sequence length="46" mass="5040">MVHRGRKGEPKRFGETHFAELLDAAYQHLGAPSVPLWDGLPAPKSA</sequence>
<dbReference type="EMBL" id="JASCTH010000021">
    <property type="protein sequence ID" value="MDI6102636.1"/>
    <property type="molecule type" value="Genomic_DNA"/>
</dbReference>
<evidence type="ECO:0000313" key="1">
    <source>
        <dbReference type="EMBL" id="MDI6102636.1"/>
    </source>
</evidence>
<name>A0ABT6WSI5_9ACTN</name>
<dbReference type="RefSeq" id="WP_282763706.1">
    <property type="nucleotide sequence ID" value="NZ_JASCTH010000021.1"/>
</dbReference>
<evidence type="ECO:0008006" key="3">
    <source>
        <dbReference type="Google" id="ProtNLM"/>
    </source>
</evidence>
<keyword evidence="2" id="KW-1185">Reference proteome</keyword>